<organism evidence="1 2">
    <name type="scientific">Paeniglutamicibacter gangotriensis</name>
    <dbReference type="NCBI Taxonomy" id="254787"/>
    <lineage>
        <taxon>Bacteria</taxon>
        <taxon>Bacillati</taxon>
        <taxon>Actinomycetota</taxon>
        <taxon>Actinomycetes</taxon>
        <taxon>Micrococcales</taxon>
        <taxon>Micrococcaceae</taxon>
        <taxon>Paeniglutamicibacter</taxon>
    </lineage>
</organism>
<evidence type="ECO:0000313" key="2">
    <source>
        <dbReference type="Proteomes" id="UP000323856"/>
    </source>
</evidence>
<name>A0A5B0E5B8_9MICC</name>
<dbReference type="RefSeq" id="WP_149620521.1">
    <property type="nucleotide sequence ID" value="NZ_VOBL01000020.1"/>
</dbReference>
<evidence type="ECO:0000313" key="1">
    <source>
        <dbReference type="EMBL" id="KAA0974164.1"/>
    </source>
</evidence>
<dbReference type="OrthoDB" id="3350136at2"/>
<gene>
    <name evidence="1" type="ORF">FQ154_16100</name>
</gene>
<dbReference type="Proteomes" id="UP000323856">
    <property type="component" value="Unassembled WGS sequence"/>
</dbReference>
<reference evidence="1 2" key="1">
    <citation type="submission" date="2019-07" db="EMBL/GenBank/DDBJ databases">
        <title>Analysis of the biochemical properties, biological activity and biotechnological potential of siderophores and biosurfactants produced by Antarctic psychrotolerant bacteria.</title>
        <authorList>
            <person name="Styczynski M."/>
            <person name="Krucon T."/>
            <person name="Decewicz P."/>
            <person name="Dziewit L."/>
        </authorList>
    </citation>
    <scope>NUCLEOTIDE SEQUENCE [LARGE SCALE GENOMIC DNA]</scope>
    <source>
        <strain evidence="1 2">ANT_H27</strain>
    </source>
</reference>
<accession>A0A5B0E5B8</accession>
<dbReference type="Gene3D" id="1.10.260.40">
    <property type="entry name" value="lambda repressor-like DNA-binding domains"/>
    <property type="match status" value="1"/>
</dbReference>
<dbReference type="GO" id="GO:0003677">
    <property type="term" value="F:DNA binding"/>
    <property type="evidence" value="ECO:0007669"/>
    <property type="project" value="InterPro"/>
</dbReference>
<dbReference type="AlphaFoldDB" id="A0A5B0E5B8"/>
<sequence>MKSGSSSAVAFGRVLKAVRKRSSKNQTDVAASFSPKLSIAAVSMAESGNRPPKTEAMVRGYAAALELDDDDLLELWWAMQGMVEVEDRVDERRRPQWWRQLWASPQAELDHTRADGEAKSVWTPNEETYAPTLETFALSESICAILEHLLGDTWKIGYKSEMGLRDPIDGHLAMVVIELRAGYPREGNSMESPELIATFICPEPVTRPNPPDATMRPKAETISPDVAWILSSVEAMPARERAAVAGFIHGLREGASVFS</sequence>
<evidence type="ECO:0008006" key="3">
    <source>
        <dbReference type="Google" id="ProtNLM"/>
    </source>
</evidence>
<dbReference type="EMBL" id="VOBL01000020">
    <property type="protein sequence ID" value="KAA0974164.1"/>
    <property type="molecule type" value="Genomic_DNA"/>
</dbReference>
<dbReference type="InterPro" id="IPR010982">
    <property type="entry name" value="Lambda_DNA-bd_dom_sf"/>
</dbReference>
<proteinExistence type="predicted"/>
<protein>
    <recommendedName>
        <fullName evidence="3">Helix-turn-helix domain-containing protein</fullName>
    </recommendedName>
</protein>
<comment type="caution">
    <text evidence="1">The sequence shown here is derived from an EMBL/GenBank/DDBJ whole genome shotgun (WGS) entry which is preliminary data.</text>
</comment>